<dbReference type="InterPro" id="IPR036812">
    <property type="entry name" value="NAD(P)_OxRdtase_dom_sf"/>
</dbReference>
<dbReference type="EMBL" id="CP003379">
    <property type="protein sequence ID" value="AFL90270.1"/>
    <property type="molecule type" value="Genomic_DNA"/>
</dbReference>
<dbReference type="PATRIC" id="fig|926566.3.peg.4007"/>
<evidence type="ECO:0000313" key="6">
    <source>
        <dbReference type="Proteomes" id="UP000006056"/>
    </source>
</evidence>
<evidence type="ECO:0000256" key="1">
    <source>
        <dbReference type="ARBA" id="ARBA00006515"/>
    </source>
</evidence>
<name>I3ZM02_TERRK</name>
<keyword evidence="6" id="KW-1185">Reference proteome</keyword>
<dbReference type="FunFam" id="3.20.20.100:FF:000004">
    <property type="entry name" value="Oxidoreductase, aldo/keto reductase"/>
    <property type="match status" value="1"/>
</dbReference>
<dbReference type="SUPFAM" id="SSF51430">
    <property type="entry name" value="NAD(P)-linked oxidoreductase"/>
    <property type="match status" value="1"/>
</dbReference>
<comment type="similarity">
    <text evidence="1">Belongs to the shaker potassium channel beta subunit family.</text>
</comment>
<reference evidence="5 6" key="1">
    <citation type="submission" date="2012-06" db="EMBL/GenBank/DDBJ databases">
        <title>Complete genome of Terriglobus roseus DSM 18391.</title>
        <authorList>
            <consortium name="US DOE Joint Genome Institute (JGI-PGF)"/>
            <person name="Lucas S."/>
            <person name="Copeland A."/>
            <person name="Lapidus A."/>
            <person name="Glavina del Rio T."/>
            <person name="Dalin E."/>
            <person name="Tice H."/>
            <person name="Bruce D."/>
            <person name="Goodwin L."/>
            <person name="Pitluck S."/>
            <person name="Peters L."/>
            <person name="Mikhailova N."/>
            <person name="Munk A.C.C."/>
            <person name="Kyrpides N."/>
            <person name="Mavromatis K."/>
            <person name="Ivanova N."/>
            <person name="Brettin T."/>
            <person name="Detter J.C."/>
            <person name="Han C."/>
            <person name="Larimer F."/>
            <person name="Land M."/>
            <person name="Hauser L."/>
            <person name="Markowitz V."/>
            <person name="Cheng J.-F."/>
            <person name="Hugenholtz P."/>
            <person name="Woyke T."/>
            <person name="Wu D."/>
            <person name="Brambilla E."/>
            <person name="Klenk H.-P."/>
            <person name="Eisen J.A."/>
        </authorList>
    </citation>
    <scope>NUCLEOTIDE SEQUENCE [LARGE SCALE GENOMIC DNA]</scope>
    <source>
        <strain evidence="6">DSM 18391 / NRRL B-41598 / KBS 63</strain>
    </source>
</reference>
<dbReference type="Proteomes" id="UP000006056">
    <property type="component" value="Chromosome"/>
</dbReference>
<evidence type="ECO:0000256" key="3">
    <source>
        <dbReference type="ARBA" id="ARBA00023002"/>
    </source>
</evidence>
<dbReference type="AlphaFoldDB" id="I3ZM02"/>
<dbReference type="CDD" id="cd19080">
    <property type="entry name" value="AKR_AKR9A_9B"/>
    <property type="match status" value="1"/>
</dbReference>
<dbReference type="Gene3D" id="3.20.20.100">
    <property type="entry name" value="NADP-dependent oxidoreductase domain"/>
    <property type="match status" value="1"/>
</dbReference>
<evidence type="ECO:0000259" key="4">
    <source>
        <dbReference type="Pfam" id="PF00248"/>
    </source>
</evidence>
<evidence type="ECO:0000313" key="5">
    <source>
        <dbReference type="EMBL" id="AFL90270.1"/>
    </source>
</evidence>
<proteinExistence type="inferred from homology"/>
<protein>
    <submittedName>
        <fullName evidence="5">Putative oxidoreductase, aryl-alcohol dehydrogenase like protein</fullName>
    </submittedName>
</protein>
<dbReference type="STRING" id="926566.Terro_4063"/>
<dbReference type="Pfam" id="PF00248">
    <property type="entry name" value="Aldo_ket_red"/>
    <property type="match status" value="1"/>
</dbReference>
<gene>
    <name evidence="5" type="ordered locus">Terro_4063</name>
</gene>
<dbReference type="InterPro" id="IPR050523">
    <property type="entry name" value="AKR_Detox_Biosynth"/>
</dbReference>
<keyword evidence="3" id="KW-0560">Oxidoreductase</keyword>
<dbReference type="PANTHER" id="PTHR43364">
    <property type="entry name" value="NADH-SPECIFIC METHYLGLYOXAL REDUCTASE-RELATED"/>
    <property type="match status" value="1"/>
</dbReference>
<organism evidence="5 6">
    <name type="scientific">Terriglobus roseus (strain DSM 18391 / NRRL B-41598 / KBS 63)</name>
    <dbReference type="NCBI Taxonomy" id="926566"/>
    <lineage>
        <taxon>Bacteria</taxon>
        <taxon>Pseudomonadati</taxon>
        <taxon>Acidobacteriota</taxon>
        <taxon>Terriglobia</taxon>
        <taxon>Terriglobales</taxon>
        <taxon>Acidobacteriaceae</taxon>
        <taxon>Terriglobus</taxon>
    </lineage>
</organism>
<feature type="domain" description="NADP-dependent oxidoreductase" evidence="4">
    <location>
        <begin position="18"/>
        <end position="326"/>
    </location>
</feature>
<dbReference type="eggNOG" id="COG0667">
    <property type="taxonomic scope" value="Bacteria"/>
</dbReference>
<dbReference type="HOGENOM" id="CLU_023205_2_0_0"/>
<dbReference type="InterPro" id="IPR005399">
    <property type="entry name" value="K_chnl_volt-dep_bsu_KCNAB-rel"/>
</dbReference>
<dbReference type="RefSeq" id="WP_014787530.1">
    <property type="nucleotide sequence ID" value="NC_018014.1"/>
</dbReference>
<keyword evidence="2" id="KW-0521">NADP</keyword>
<dbReference type="PRINTS" id="PR01577">
    <property type="entry name" value="KCNABCHANNEL"/>
</dbReference>
<dbReference type="KEGG" id="trs:Terro_4063"/>
<accession>I3ZM02</accession>
<dbReference type="PANTHER" id="PTHR43364:SF4">
    <property type="entry name" value="NAD(P)-LINKED OXIDOREDUCTASE SUPERFAMILY PROTEIN"/>
    <property type="match status" value="1"/>
</dbReference>
<evidence type="ECO:0000256" key="2">
    <source>
        <dbReference type="ARBA" id="ARBA00022857"/>
    </source>
</evidence>
<dbReference type="GO" id="GO:0005829">
    <property type="term" value="C:cytosol"/>
    <property type="evidence" value="ECO:0007669"/>
    <property type="project" value="TreeGrafter"/>
</dbReference>
<dbReference type="InterPro" id="IPR023210">
    <property type="entry name" value="NADP_OxRdtase_dom"/>
</dbReference>
<sequence>MKLTDFRSLGRSGLIVSPLCLGTMTMGTPRWGSADDVSEAIFNAYIDAGGNFIDTADAYAVGRSEELLAGYIAKRKLRDKVVLATKFTMSAGEQAGNPNGSANGRKNLYRALDASLRRLKTDFIDLYWMHAWDGVTPAEEVLQSLGDLVRAGKIRYFGFSDVPAWYAAKVATLAQAHNVPGPIALQLEYSLTERTIEREHVDCAREFGMGITPWSPLASGFLAGKYKRGDDGKGSGDGRLALLAGGNNPAFQKYTERNWKTLDALRDVAEEVGKPMAQVALAWAAAQPGITSLILGATKVEQLEDNIASLAVTLTSDQMAKLNEVSALELVHPYMFFTGMLRRDRVFGGTDVTGWR</sequence>
<dbReference type="GO" id="GO:0016491">
    <property type="term" value="F:oxidoreductase activity"/>
    <property type="evidence" value="ECO:0007669"/>
    <property type="project" value="UniProtKB-KW"/>
</dbReference>
<dbReference type="OrthoDB" id="9773828at2"/>